<keyword evidence="7" id="KW-0143">Chaperone</keyword>
<dbReference type="HOGENOM" id="CLU_038047_0_0_12"/>
<dbReference type="AlphaFoldDB" id="H9UK74"/>
<keyword evidence="11" id="KW-0697">Rotamase</keyword>
<dbReference type="PANTHER" id="PTHR47529:SF1">
    <property type="entry name" value="PERIPLASMIC CHAPERONE PPID"/>
    <property type="match status" value="1"/>
</dbReference>
<keyword evidence="5 13" id="KW-1133">Transmembrane helix</keyword>
<feature type="transmembrane region" description="Helical" evidence="13">
    <location>
        <begin position="28"/>
        <end position="50"/>
    </location>
</feature>
<dbReference type="GO" id="GO:0003755">
    <property type="term" value="F:peptidyl-prolyl cis-trans isomerase activity"/>
    <property type="evidence" value="ECO:0007669"/>
    <property type="project" value="UniProtKB-KW"/>
</dbReference>
<keyword evidence="11 15" id="KW-0413">Isomerase</keyword>
<gene>
    <name evidence="15" type="ordered locus">Spiaf_1862</name>
</gene>
<dbReference type="KEGG" id="sfc:Spiaf_1862"/>
<evidence type="ECO:0000259" key="14">
    <source>
        <dbReference type="PROSITE" id="PS50198"/>
    </source>
</evidence>
<organism evidence="15 16">
    <name type="scientific">Spirochaeta africana (strain ATCC 700263 / DSM 8902 / Z-7692)</name>
    <dbReference type="NCBI Taxonomy" id="889378"/>
    <lineage>
        <taxon>Bacteria</taxon>
        <taxon>Pseudomonadati</taxon>
        <taxon>Spirochaetota</taxon>
        <taxon>Spirochaetia</taxon>
        <taxon>Spirochaetales</taxon>
        <taxon>Spirochaetaceae</taxon>
        <taxon>Spirochaeta</taxon>
    </lineage>
</organism>
<reference evidence="16" key="1">
    <citation type="journal article" date="2013" name="Stand. Genomic Sci.">
        <title>Complete genome sequence of the halophilic bacterium Spirochaeta africana type strain (Z-7692(T)) from the alkaline Lake Magadi in the East African Rift.</title>
        <authorList>
            <person name="Liolos K."/>
            <person name="Abt B."/>
            <person name="Scheuner C."/>
            <person name="Teshima H."/>
            <person name="Held B."/>
            <person name="Lapidus A."/>
            <person name="Nolan M."/>
            <person name="Lucas S."/>
            <person name="Deshpande S."/>
            <person name="Cheng J.F."/>
            <person name="Tapia R."/>
            <person name="Goodwin L.A."/>
            <person name="Pitluck S."/>
            <person name="Pagani I."/>
            <person name="Ivanova N."/>
            <person name="Mavromatis K."/>
            <person name="Mikhailova N."/>
            <person name="Huntemann M."/>
            <person name="Pati A."/>
            <person name="Chen A."/>
            <person name="Palaniappan K."/>
            <person name="Land M."/>
            <person name="Rohde M."/>
            <person name="Tindall B.J."/>
            <person name="Detter J.C."/>
            <person name="Goker M."/>
            <person name="Bristow J."/>
            <person name="Eisen J.A."/>
            <person name="Markowitz V."/>
            <person name="Hugenholtz P."/>
            <person name="Woyke T."/>
            <person name="Klenk H.P."/>
            <person name="Kyrpides N.C."/>
        </authorList>
    </citation>
    <scope>NUCLEOTIDE SEQUENCE</scope>
    <source>
        <strain evidence="16">ATCC 700263 / DSM 8902 / Z-7692</strain>
    </source>
</reference>
<dbReference type="OrthoDB" id="362685at2"/>
<keyword evidence="3" id="KW-0997">Cell inner membrane</keyword>
<accession>H9UK74</accession>
<dbReference type="InterPro" id="IPR046357">
    <property type="entry name" value="PPIase_dom_sf"/>
</dbReference>
<dbReference type="InterPro" id="IPR027304">
    <property type="entry name" value="Trigger_fact/SurA_dom_sf"/>
</dbReference>
<name>H9UK74_SPIAZ</name>
<evidence type="ECO:0000256" key="10">
    <source>
        <dbReference type="ARBA" id="ARBA00042775"/>
    </source>
</evidence>
<evidence type="ECO:0000313" key="16">
    <source>
        <dbReference type="Proteomes" id="UP000007383"/>
    </source>
</evidence>
<keyword evidence="2" id="KW-1003">Cell membrane</keyword>
<evidence type="ECO:0000256" key="4">
    <source>
        <dbReference type="ARBA" id="ARBA00022692"/>
    </source>
</evidence>
<feature type="domain" description="PpiC" evidence="14">
    <location>
        <begin position="236"/>
        <end position="335"/>
    </location>
</feature>
<sequence length="512" mass="58171">MASKKDSNISRFPEKEPGKKTGSRRTGLYIFSVTVLVIIVVTFIGGPLIGSIGGPQAGGRLIFGYYRRTPIEYAPGNYFARQLQMLERQFAQSGMEQQDTQMQVFQIWRGAYDRTLLHTAVLHQAERSNIPVSSEQVDQAIARNPEFQEDGRFSLRRYERLSPQQQYQLREITRENLLHERYLNDMLQHNLAADNETAHFAGMASPERRISYVSFRYNQYPEGELQAFVQERPELFQSIEAASITLRRDQHSREDAEAIRDRILADEISFGEAARTYSADMFAEIGGDAGELYFYDLLPDYPSEQPLESVFTTAEGEIAPVVESNFGYVIYRINRAARDASPDDQNILNEARSYLQDFERGRIADYFAGLAQEFATDARDNGFTAAASTRDIEVHETDFFAINYGELPYFSAPARNTELGNVSTNRNFFEASFGTPLDAVTEPVALQDRVIVLTPVEERDAESSRQEMLSGFYPSFVQQSAGTRLENILLNPDHIDDRFMDTLFTHVLNLEG</sequence>
<evidence type="ECO:0000256" key="13">
    <source>
        <dbReference type="SAM" id="Phobius"/>
    </source>
</evidence>
<evidence type="ECO:0000256" key="7">
    <source>
        <dbReference type="ARBA" id="ARBA00023186"/>
    </source>
</evidence>
<dbReference type="STRING" id="889378.Spiaf_1862"/>
<protein>
    <recommendedName>
        <fullName evidence="9">Periplasmic chaperone PpiD</fullName>
    </recommendedName>
    <alternativeName>
        <fullName evidence="10">Periplasmic folding chaperone</fullName>
    </alternativeName>
</protein>
<proteinExistence type="inferred from homology"/>
<dbReference type="Pfam" id="PF13623">
    <property type="entry name" value="SurA_N_2"/>
    <property type="match status" value="1"/>
</dbReference>
<evidence type="ECO:0000256" key="1">
    <source>
        <dbReference type="ARBA" id="ARBA00004382"/>
    </source>
</evidence>
<dbReference type="PROSITE" id="PS50198">
    <property type="entry name" value="PPIC_PPIASE_2"/>
    <property type="match status" value="1"/>
</dbReference>
<evidence type="ECO:0000256" key="5">
    <source>
        <dbReference type="ARBA" id="ARBA00022989"/>
    </source>
</evidence>
<dbReference type="EMBL" id="CP003282">
    <property type="protein sequence ID" value="AFG37917.1"/>
    <property type="molecule type" value="Genomic_DNA"/>
</dbReference>
<feature type="compositionally biased region" description="Basic and acidic residues" evidence="12">
    <location>
        <begin position="1"/>
        <end position="19"/>
    </location>
</feature>
<feature type="region of interest" description="Disordered" evidence="12">
    <location>
        <begin position="1"/>
        <end position="23"/>
    </location>
</feature>
<evidence type="ECO:0000313" key="15">
    <source>
        <dbReference type="EMBL" id="AFG37917.1"/>
    </source>
</evidence>
<comment type="similarity">
    <text evidence="8">Belongs to the PpiD chaperone family.</text>
</comment>
<dbReference type="Gene3D" id="3.10.50.40">
    <property type="match status" value="1"/>
</dbReference>
<dbReference type="InterPro" id="IPR052029">
    <property type="entry name" value="PpiD_chaperone"/>
</dbReference>
<dbReference type="eggNOG" id="COG0760">
    <property type="taxonomic scope" value="Bacteria"/>
</dbReference>
<dbReference type="PANTHER" id="PTHR47529">
    <property type="entry name" value="PEPTIDYL-PROLYL CIS-TRANS ISOMERASE D"/>
    <property type="match status" value="1"/>
</dbReference>
<dbReference type="Pfam" id="PF00639">
    <property type="entry name" value="Rotamase"/>
    <property type="match status" value="1"/>
</dbReference>
<evidence type="ECO:0000256" key="2">
    <source>
        <dbReference type="ARBA" id="ARBA00022475"/>
    </source>
</evidence>
<evidence type="ECO:0000256" key="3">
    <source>
        <dbReference type="ARBA" id="ARBA00022519"/>
    </source>
</evidence>
<keyword evidence="16" id="KW-1185">Reference proteome</keyword>
<dbReference type="PATRIC" id="fig|889378.3.peg.1851"/>
<dbReference type="InterPro" id="IPR000297">
    <property type="entry name" value="PPIase_PpiC"/>
</dbReference>
<keyword evidence="4 13" id="KW-0812">Transmembrane</keyword>
<comment type="subcellular location">
    <subcellularLocation>
        <location evidence="1">Cell inner membrane</location>
        <topology evidence="1">Single-pass type II membrane protein</topology>
        <orientation evidence="1">Periplasmic side</orientation>
    </subcellularLocation>
</comment>
<evidence type="ECO:0000256" key="8">
    <source>
        <dbReference type="ARBA" id="ARBA00038408"/>
    </source>
</evidence>
<evidence type="ECO:0000256" key="12">
    <source>
        <dbReference type="SAM" id="MobiDB-lite"/>
    </source>
</evidence>
<dbReference type="SUPFAM" id="SSF109998">
    <property type="entry name" value="Triger factor/SurA peptide-binding domain-like"/>
    <property type="match status" value="1"/>
</dbReference>
<evidence type="ECO:0000256" key="9">
    <source>
        <dbReference type="ARBA" id="ARBA00040743"/>
    </source>
</evidence>
<dbReference type="GO" id="GO:0005886">
    <property type="term" value="C:plasma membrane"/>
    <property type="evidence" value="ECO:0007669"/>
    <property type="project" value="UniProtKB-SubCell"/>
</dbReference>
<dbReference type="SUPFAM" id="SSF54534">
    <property type="entry name" value="FKBP-like"/>
    <property type="match status" value="1"/>
</dbReference>
<dbReference type="Proteomes" id="UP000007383">
    <property type="component" value="Chromosome"/>
</dbReference>
<keyword evidence="6 13" id="KW-0472">Membrane</keyword>
<evidence type="ECO:0000256" key="11">
    <source>
        <dbReference type="PROSITE-ProRule" id="PRU00278"/>
    </source>
</evidence>
<dbReference type="RefSeq" id="WP_014455900.1">
    <property type="nucleotide sequence ID" value="NC_017098.1"/>
</dbReference>
<evidence type="ECO:0000256" key="6">
    <source>
        <dbReference type="ARBA" id="ARBA00023136"/>
    </source>
</evidence>